<feature type="transmembrane region" description="Helical" evidence="1">
    <location>
        <begin position="176"/>
        <end position="193"/>
    </location>
</feature>
<keyword evidence="1" id="KW-0472">Membrane</keyword>
<sequence>MGEAVPILARKPGAGTDIGGDPRAPGAGRIDPAANRFPFCIVFGPLPIISWIIPIIGHMGICDSTGRVHDFAGSYFIGIDDFMVGKVTRYYQIDPWSCSFPGMNPSLSIEERWDLSLASADDEYSKLQHNIFTNNCHHHASCSLHKAGKPWSMIYCWYLITCRGTFVSVSSFIRTYMGFSVLIGIAASLYFSLR</sequence>
<name>A0A0H5QJD7_9EUKA</name>
<dbReference type="EMBL" id="HACM01001783">
    <property type="protein sequence ID" value="CRZ02225.1"/>
    <property type="molecule type" value="Transcribed_RNA"/>
</dbReference>
<dbReference type="PANTHER" id="PTHR20921">
    <property type="entry name" value="TRANSMEMBRANE PROTEIN 222"/>
    <property type="match status" value="1"/>
</dbReference>
<proteinExistence type="predicted"/>
<dbReference type="Pfam" id="PF05608">
    <property type="entry name" value="RTE1"/>
    <property type="match status" value="1"/>
</dbReference>
<organism evidence="2">
    <name type="scientific">Spongospora subterranea</name>
    <dbReference type="NCBI Taxonomy" id="70186"/>
    <lineage>
        <taxon>Eukaryota</taxon>
        <taxon>Sar</taxon>
        <taxon>Rhizaria</taxon>
        <taxon>Endomyxa</taxon>
        <taxon>Phytomyxea</taxon>
        <taxon>Plasmodiophorida</taxon>
        <taxon>Plasmodiophoridae</taxon>
        <taxon>Spongospora</taxon>
    </lineage>
</organism>
<dbReference type="AlphaFoldDB" id="A0A0H5QJD7"/>
<reference evidence="2" key="1">
    <citation type="submission" date="2015-04" db="EMBL/GenBank/DDBJ databases">
        <title>The genome sequence of the plant pathogenic Rhizarian Plasmodiophora brassicae reveals insights in its biotrophic life cycle and the origin of chitin synthesis.</title>
        <authorList>
            <person name="Schwelm A."/>
            <person name="Fogelqvist J."/>
            <person name="Knaust A."/>
            <person name="Julke S."/>
            <person name="Lilja T."/>
            <person name="Dhandapani V."/>
            <person name="Bonilla-Rosso G."/>
            <person name="Karlsson M."/>
            <person name="Shevchenko A."/>
            <person name="Choi S.R."/>
            <person name="Kim H.G."/>
            <person name="Park J.Y."/>
            <person name="Lim Y.P."/>
            <person name="Ludwig-Muller J."/>
            <person name="Dixelius C."/>
        </authorList>
    </citation>
    <scope>NUCLEOTIDE SEQUENCE</scope>
    <source>
        <tissue evidence="2">Potato root galls</tissue>
    </source>
</reference>
<keyword evidence="1" id="KW-0812">Transmembrane</keyword>
<dbReference type="PANTHER" id="PTHR20921:SF0">
    <property type="entry name" value="TRANSMEMBRANE PROTEIN 222"/>
    <property type="match status" value="1"/>
</dbReference>
<dbReference type="InterPro" id="IPR008496">
    <property type="entry name" value="TMEM222/RTE1"/>
</dbReference>
<accession>A0A0H5QJD7</accession>
<evidence type="ECO:0000313" key="2">
    <source>
        <dbReference type="EMBL" id="CRZ02225.1"/>
    </source>
</evidence>
<protein>
    <submittedName>
        <fullName evidence="2">Uncharacterized protein</fullName>
    </submittedName>
</protein>
<evidence type="ECO:0000256" key="1">
    <source>
        <dbReference type="SAM" id="Phobius"/>
    </source>
</evidence>
<keyword evidence="1" id="KW-1133">Transmembrane helix</keyword>